<dbReference type="PANTHER" id="PTHR15749">
    <property type="entry name" value="FANCONI-ASSOCIATED NUCLEASE 1"/>
    <property type="match status" value="1"/>
</dbReference>
<dbReference type="Pfam" id="PF08774">
    <property type="entry name" value="VRR_NUC"/>
    <property type="match status" value="1"/>
</dbReference>
<reference evidence="13 14" key="1">
    <citation type="submission" date="2016-10" db="EMBL/GenBank/DDBJ databases">
        <authorList>
            <person name="de Groot N.N."/>
        </authorList>
    </citation>
    <scope>NUCLEOTIDE SEQUENCE [LARGE SCALE GENOMIC DNA]</scope>
    <source>
        <strain evidence="13 14">CGMCC 1.6493</strain>
    </source>
</reference>
<dbReference type="OrthoDB" id="9803913at2"/>
<comment type="similarity">
    <text evidence="4">Belongs to the FAN1 family.</text>
</comment>
<evidence type="ECO:0000256" key="5">
    <source>
        <dbReference type="ARBA" id="ARBA00012029"/>
    </source>
</evidence>
<dbReference type="InterPro" id="IPR049125">
    <property type="entry name" value="FAN1-like_WH"/>
</dbReference>
<dbReference type="AlphaFoldDB" id="A0A1I7BYZ4"/>
<dbReference type="GO" id="GO:0046872">
    <property type="term" value="F:metal ion binding"/>
    <property type="evidence" value="ECO:0007669"/>
    <property type="project" value="UniProtKB-KW"/>
</dbReference>
<protein>
    <recommendedName>
        <fullName evidence="5">phosphodiesterase I</fullName>
        <ecNumber evidence="5">3.1.4.1</ecNumber>
    </recommendedName>
</protein>
<evidence type="ECO:0000256" key="2">
    <source>
        <dbReference type="ARBA" id="ARBA00001936"/>
    </source>
</evidence>
<evidence type="ECO:0000256" key="1">
    <source>
        <dbReference type="ARBA" id="ARBA00000983"/>
    </source>
</evidence>
<evidence type="ECO:0000313" key="14">
    <source>
        <dbReference type="Proteomes" id="UP000199594"/>
    </source>
</evidence>
<name>A0A1I7BYZ4_9GAMM</name>
<keyword evidence="6" id="KW-0540">Nuclease</keyword>
<dbReference type="Gene3D" id="3.40.1350.10">
    <property type="match status" value="1"/>
</dbReference>
<dbReference type="GO" id="GO:0004528">
    <property type="term" value="F:phosphodiesterase I activity"/>
    <property type="evidence" value="ECO:0007669"/>
    <property type="project" value="UniProtKB-EC"/>
</dbReference>
<feature type="region of interest" description="Disordered" evidence="11">
    <location>
        <begin position="293"/>
        <end position="327"/>
    </location>
</feature>
<comment type="cofactor">
    <cofactor evidence="3">
        <name>Mg(2+)</name>
        <dbReference type="ChEBI" id="CHEBI:18420"/>
    </cofactor>
</comment>
<evidence type="ECO:0000256" key="10">
    <source>
        <dbReference type="ARBA" id="ARBA00023211"/>
    </source>
</evidence>
<dbReference type="GO" id="GO:0036297">
    <property type="term" value="P:interstrand cross-link repair"/>
    <property type="evidence" value="ECO:0007669"/>
    <property type="project" value="InterPro"/>
</dbReference>
<keyword evidence="9" id="KW-0460">Magnesium</keyword>
<evidence type="ECO:0000256" key="9">
    <source>
        <dbReference type="ARBA" id="ARBA00022842"/>
    </source>
</evidence>
<dbReference type="RefSeq" id="WP_089851088.1">
    <property type="nucleotide sequence ID" value="NZ_FPAQ01000032.1"/>
</dbReference>
<evidence type="ECO:0000256" key="8">
    <source>
        <dbReference type="ARBA" id="ARBA00022801"/>
    </source>
</evidence>
<dbReference type="InterPro" id="IPR014883">
    <property type="entry name" value="VRR_NUC"/>
</dbReference>
<dbReference type="InterPro" id="IPR033315">
    <property type="entry name" value="Fan1-like"/>
</dbReference>
<dbReference type="Pfam" id="PF18081">
    <property type="entry name" value="FANC_SAP"/>
    <property type="match status" value="1"/>
</dbReference>
<dbReference type="Pfam" id="PF21315">
    <property type="entry name" value="FAN1_HTH"/>
    <property type="match status" value="1"/>
</dbReference>
<dbReference type="PANTHER" id="PTHR15749:SF4">
    <property type="entry name" value="FANCONI-ASSOCIATED NUCLEASE 1"/>
    <property type="match status" value="1"/>
</dbReference>
<evidence type="ECO:0000259" key="12">
    <source>
        <dbReference type="SMART" id="SM00990"/>
    </source>
</evidence>
<gene>
    <name evidence="13" type="ORF">SAMN04487956_13227</name>
</gene>
<feature type="domain" description="VRR-NUC" evidence="12">
    <location>
        <begin position="476"/>
        <end position="594"/>
    </location>
</feature>
<comment type="cofactor">
    <cofactor evidence="2">
        <name>Mn(2+)</name>
        <dbReference type="ChEBI" id="CHEBI:29035"/>
    </cofactor>
</comment>
<dbReference type="SMART" id="SM00990">
    <property type="entry name" value="VRR_NUC"/>
    <property type="match status" value="1"/>
</dbReference>
<dbReference type="EC" id="3.1.4.1" evidence="5"/>
<keyword evidence="8" id="KW-0378">Hydrolase</keyword>
<dbReference type="EMBL" id="FPAQ01000032">
    <property type="protein sequence ID" value="SFT92365.1"/>
    <property type="molecule type" value="Genomic_DNA"/>
</dbReference>
<evidence type="ECO:0000256" key="7">
    <source>
        <dbReference type="ARBA" id="ARBA00022723"/>
    </source>
</evidence>
<dbReference type="InterPro" id="IPR040603">
    <property type="entry name" value="FAN1_SAP_bact"/>
</dbReference>
<organism evidence="13 14">
    <name type="scientific">Halomonas saccharevitans</name>
    <dbReference type="NCBI Taxonomy" id="416872"/>
    <lineage>
        <taxon>Bacteria</taxon>
        <taxon>Pseudomonadati</taxon>
        <taxon>Pseudomonadota</taxon>
        <taxon>Gammaproteobacteria</taxon>
        <taxon>Oceanospirillales</taxon>
        <taxon>Halomonadaceae</taxon>
        <taxon>Halomonas</taxon>
    </lineage>
</organism>
<dbReference type="GO" id="GO:0003676">
    <property type="term" value="F:nucleic acid binding"/>
    <property type="evidence" value="ECO:0007669"/>
    <property type="project" value="InterPro"/>
</dbReference>
<dbReference type="InterPro" id="IPR011856">
    <property type="entry name" value="tRNA_endonuc-like_dom_sf"/>
</dbReference>
<evidence type="ECO:0000256" key="6">
    <source>
        <dbReference type="ARBA" id="ARBA00022722"/>
    </source>
</evidence>
<keyword evidence="7" id="KW-0479">Metal-binding</keyword>
<feature type="compositionally biased region" description="Basic and acidic residues" evidence="11">
    <location>
        <begin position="318"/>
        <end position="327"/>
    </location>
</feature>
<keyword evidence="10" id="KW-0464">Manganese</keyword>
<evidence type="ECO:0000256" key="11">
    <source>
        <dbReference type="SAM" id="MobiDB-lite"/>
    </source>
</evidence>
<accession>A0A1I7BYZ4</accession>
<evidence type="ECO:0000256" key="4">
    <source>
        <dbReference type="ARBA" id="ARBA00005533"/>
    </source>
</evidence>
<evidence type="ECO:0000256" key="3">
    <source>
        <dbReference type="ARBA" id="ARBA00001946"/>
    </source>
</evidence>
<comment type="catalytic activity">
    <reaction evidence="1">
        <text>Hydrolytically removes 5'-nucleotides successively from the 3'-hydroxy termini of 3'-hydroxy-terminated oligonucleotides.</text>
        <dbReference type="EC" id="3.1.4.1"/>
    </reaction>
</comment>
<evidence type="ECO:0000313" key="13">
    <source>
        <dbReference type="EMBL" id="SFT92365.1"/>
    </source>
</evidence>
<dbReference type="Proteomes" id="UP000199594">
    <property type="component" value="Unassembled WGS sequence"/>
</dbReference>
<proteinExistence type="inferred from homology"/>
<sequence length="604" mass="66916">MNSIPAGAPVTASLDDPRYYLANFRFVLDWVVERHGDLLGAAEHAVVARILALPEASQALLVRMVMRKGEHFRTARLDYPEIGDADAALAPLVETGLVEDDPALDLEMLFQQLRLPELRRALASEIAAAGLPAATGKGALYDALAPRLDAPRRLADWWHGAPDRLVRLTVMATCERLRLMFFGNLRQDWSAFVLAELGLQHYERVAITADSRAFGRREELDAYLALHRLRERLAAGEPVVDLMEALPEPMADNAWLASRHRRLCVALGRQAEREGQGESALALYRRAGWPQTGLETGAEKETLTGPASEPKTGPSAGLKEKAHDGSAEARIRHLRLQERRGEHAAALVLAEPLTASPASEEEAQALERLVPRLCRRLGLAPPTPRPEPDHERWSLTLPPGPVEAAVRDHLHAEAAPVHYVENALLTGLFGLLCWEALFAPLPGAFFHPFHRGPADLYREDFVSRRRERFDACLARLDDGTHRQAILATWRAKQGLASPFVHWGALDEALLEQALACLPPAHLRACFERLLGDLKANRAGLPDLIQFRPEAPAGEPRYRMIEVKGPGDRLQDNQRRWLAFFRAQGMPAVVCHVAWQQTPEALGDG</sequence>